<dbReference type="EMBL" id="JACHHH010000007">
    <property type="protein sequence ID" value="MBB6041550.1"/>
    <property type="molecule type" value="Genomic_DNA"/>
</dbReference>
<dbReference type="GO" id="GO:0007165">
    <property type="term" value="P:signal transduction"/>
    <property type="evidence" value="ECO:0007669"/>
    <property type="project" value="UniProtKB-KW"/>
</dbReference>
<keyword evidence="6 11" id="KW-0472">Membrane</keyword>
<evidence type="ECO:0000256" key="4">
    <source>
        <dbReference type="ARBA" id="ARBA00022692"/>
    </source>
</evidence>
<keyword evidence="5 11" id="KW-1133">Transmembrane helix</keyword>
<keyword evidence="4 11" id="KW-0812">Transmembrane</keyword>
<feature type="transmembrane region" description="Helical" evidence="11">
    <location>
        <begin position="59"/>
        <end position="82"/>
    </location>
</feature>
<dbReference type="PROSITE" id="PS50111">
    <property type="entry name" value="CHEMOTAXIS_TRANSDUC_2"/>
    <property type="match status" value="1"/>
</dbReference>
<dbReference type="PROSITE" id="PS50885">
    <property type="entry name" value="HAMP"/>
    <property type="match status" value="1"/>
</dbReference>
<evidence type="ECO:0000259" key="13">
    <source>
        <dbReference type="PROSITE" id="PS50192"/>
    </source>
</evidence>
<dbReference type="Proteomes" id="UP000522163">
    <property type="component" value="Unassembled WGS sequence"/>
</dbReference>
<evidence type="ECO:0000256" key="3">
    <source>
        <dbReference type="ARBA" id="ARBA00022500"/>
    </source>
</evidence>
<dbReference type="CDD" id="cd06225">
    <property type="entry name" value="HAMP"/>
    <property type="match status" value="1"/>
</dbReference>
<dbReference type="Gene3D" id="1.10.8.500">
    <property type="entry name" value="HAMP domain in histidine kinase"/>
    <property type="match status" value="1"/>
</dbReference>
<dbReference type="InterPro" id="IPR033479">
    <property type="entry name" value="dCache_1"/>
</dbReference>
<dbReference type="GeneID" id="85015077"/>
<dbReference type="PROSITE" id="PS50192">
    <property type="entry name" value="T_SNARE"/>
    <property type="match status" value="1"/>
</dbReference>
<evidence type="ECO:0000313" key="15">
    <source>
        <dbReference type="EMBL" id="MBB6041550.1"/>
    </source>
</evidence>
<feature type="domain" description="Methyl-accepting transducer" evidence="12">
    <location>
        <begin position="501"/>
        <end position="730"/>
    </location>
</feature>
<evidence type="ECO:0000259" key="14">
    <source>
        <dbReference type="PROSITE" id="PS50885"/>
    </source>
</evidence>
<feature type="transmembrane region" description="Helical" evidence="11">
    <location>
        <begin position="373"/>
        <end position="396"/>
    </location>
</feature>
<dbReference type="InterPro" id="IPR051310">
    <property type="entry name" value="MCP_chemotaxis"/>
</dbReference>
<evidence type="ECO:0000256" key="6">
    <source>
        <dbReference type="ARBA" id="ARBA00023136"/>
    </source>
</evidence>
<evidence type="ECO:0000256" key="9">
    <source>
        <dbReference type="SAM" id="Coils"/>
    </source>
</evidence>
<gene>
    <name evidence="15" type="ORF">HNQ46_001533</name>
</gene>
<name>A0A7W9SHJ1_9FIRM</name>
<comment type="caution">
    <text evidence="15">The sequence shown here is derived from an EMBL/GenBank/DDBJ whole genome shotgun (WGS) entry which is preliminary data.</text>
</comment>
<evidence type="ECO:0000256" key="10">
    <source>
        <dbReference type="SAM" id="MobiDB-lite"/>
    </source>
</evidence>
<feature type="region of interest" description="Disordered" evidence="10">
    <location>
        <begin position="1"/>
        <end position="50"/>
    </location>
</feature>
<dbReference type="GO" id="GO:0004888">
    <property type="term" value="F:transmembrane signaling receptor activity"/>
    <property type="evidence" value="ECO:0007669"/>
    <property type="project" value="TreeGrafter"/>
</dbReference>
<keyword evidence="8" id="KW-0807">Transducer</keyword>
<dbReference type="Pfam" id="PF00015">
    <property type="entry name" value="MCPsignal"/>
    <property type="match status" value="1"/>
</dbReference>
<dbReference type="InterPro" id="IPR000727">
    <property type="entry name" value="T_SNARE_dom"/>
</dbReference>
<dbReference type="Gene3D" id="3.30.450.20">
    <property type="entry name" value="PAS domain"/>
    <property type="match status" value="1"/>
</dbReference>
<dbReference type="GO" id="GO:0005886">
    <property type="term" value="C:plasma membrane"/>
    <property type="evidence" value="ECO:0007669"/>
    <property type="project" value="UniProtKB-SubCell"/>
</dbReference>
<dbReference type="InterPro" id="IPR003660">
    <property type="entry name" value="HAMP_dom"/>
</dbReference>
<evidence type="ECO:0000256" key="1">
    <source>
        <dbReference type="ARBA" id="ARBA00004651"/>
    </source>
</evidence>
<dbReference type="Pfam" id="PF00672">
    <property type="entry name" value="HAMP"/>
    <property type="match status" value="1"/>
</dbReference>
<keyword evidence="9" id="KW-0175">Coiled coil</keyword>
<evidence type="ECO:0000256" key="5">
    <source>
        <dbReference type="ARBA" id="ARBA00022989"/>
    </source>
</evidence>
<organism evidence="15 16">
    <name type="scientific">Oribacterium sinus</name>
    <dbReference type="NCBI Taxonomy" id="237576"/>
    <lineage>
        <taxon>Bacteria</taxon>
        <taxon>Bacillati</taxon>
        <taxon>Bacillota</taxon>
        <taxon>Clostridia</taxon>
        <taxon>Lachnospirales</taxon>
        <taxon>Lachnospiraceae</taxon>
        <taxon>Oribacterium</taxon>
    </lineage>
</organism>
<keyword evidence="2" id="KW-1003">Cell membrane</keyword>
<dbReference type="CDD" id="cd12913">
    <property type="entry name" value="PDC1_MCP_like"/>
    <property type="match status" value="1"/>
</dbReference>
<evidence type="ECO:0000259" key="12">
    <source>
        <dbReference type="PROSITE" id="PS50111"/>
    </source>
</evidence>
<evidence type="ECO:0000313" key="16">
    <source>
        <dbReference type="Proteomes" id="UP000522163"/>
    </source>
</evidence>
<dbReference type="CDD" id="cd11386">
    <property type="entry name" value="MCP_signal"/>
    <property type="match status" value="1"/>
</dbReference>
<dbReference type="AlphaFoldDB" id="A0A7W9SHJ1"/>
<keyword evidence="3" id="KW-0145">Chemotaxis</keyword>
<feature type="domain" description="HAMP" evidence="14">
    <location>
        <begin position="397"/>
        <end position="449"/>
    </location>
</feature>
<sequence length="746" mass="81583">MENTQENGLSPKEAAVKTQAGGGQEKPGSKAFKKAPGVKPGQKAKAVKGKKRSSLAGRISALVCVSMLVVFVLANIALLSAVGKSFDKINQDYLLSTTAMNVEKARKSITLAENTARAISEHLDEMYNETDNGAATVPSLLKDTVHLSERRSFEEKYLLDSVWEMIRHDEHIMGAGVFFEPNAFQQGEPEYAMYLGRDNGDENKRFYKFLDYKFYGNGAEEYYTKASQEKVSHVVDPFVSSITGETIFVLVVPILHNDQFMGTVVVDLNVKMFDSLGQDKSGEGAKTFFDVINKDGKFVFSSNPDAVGKNLAEYVGEETFKNDIQSKFDGESIFHVKDSHRIRYFAPLTIYGTDWYVQSAMSLDLYNQGKNQLFVALAVAEVVLFILLQVILFTALKKSLSPLGKLAEESDKLAEGNFDIKVSYAQEDEIGRLVKSFNNIVKRLTYVVSDLQAKLGAFAQGDFGSEIKEDENYKGDFRPILNSLQEISTSLNSTLKNVHTSSSEVSSSAEQVSSMAQRISEGTTKQASSIAELSKTMEDITEQIRHTTKQAEKAQQLGVVSGSHVETSNQKMTDMQGAMEEITEKSKEISKIIKTIDDIAFQTNILSLNAAIEAARAGEAGKGFAVVADEVGNLAKKSQEAAQNTSLLIEETIGAVQKGAKFTEETAEALHSVSESTNQVNDLIGEISKASEEESTGVSRLSDGLQEISAVVQENSATAEESAATAEELSAQANLMNDLVDKFKVR</sequence>
<evidence type="ECO:0000256" key="11">
    <source>
        <dbReference type="SAM" id="Phobius"/>
    </source>
</evidence>
<evidence type="ECO:0000256" key="8">
    <source>
        <dbReference type="PROSITE-ProRule" id="PRU00284"/>
    </source>
</evidence>
<feature type="domain" description="T-SNARE coiled-coil homology" evidence="13">
    <location>
        <begin position="492"/>
        <end position="554"/>
    </location>
</feature>
<dbReference type="PANTHER" id="PTHR43531:SF11">
    <property type="entry name" value="METHYL-ACCEPTING CHEMOTAXIS PROTEIN 3"/>
    <property type="match status" value="1"/>
</dbReference>
<dbReference type="InterPro" id="IPR004089">
    <property type="entry name" value="MCPsignal_dom"/>
</dbReference>
<dbReference type="SMART" id="SM00304">
    <property type="entry name" value="HAMP"/>
    <property type="match status" value="1"/>
</dbReference>
<evidence type="ECO:0000256" key="7">
    <source>
        <dbReference type="ARBA" id="ARBA00029447"/>
    </source>
</evidence>
<feature type="coiled-coil region" evidence="9">
    <location>
        <begin position="530"/>
        <end position="557"/>
    </location>
</feature>
<dbReference type="PANTHER" id="PTHR43531">
    <property type="entry name" value="PROTEIN ICFG"/>
    <property type="match status" value="1"/>
</dbReference>
<dbReference type="Gene3D" id="1.10.287.950">
    <property type="entry name" value="Methyl-accepting chemotaxis protein"/>
    <property type="match status" value="1"/>
</dbReference>
<accession>A0A7W9SHJ1</accession>
<dbReference type="SUPFAM" id="SSF58104">
    <property type="entry name" value="Methyl-accepting chemotaxis protein (MCP) signaling domain"/>
    <property type="match status" value="1"/>
</dbReference>
<dbReference type="SMART" id="SM00283">
    <property type="entry name" value="MA"/>
    <property type="match status" value="1"/>
</dbReference>
<proteinExistence type="inferred from homology"/>
<evidence type="ECO:0000256" key="2">
    <source>
        <dbReference type="ARBA" id="ARBA00022475"/>
    </source>
</evidence>
<comment type="subcellular location">
    <subcellularLocation>
        <location evidence="1">Cell membrane</location>
        <topology evidence="1">Multi-pass membrane protein</topology>
    </subcellularLocation>
</comment>
<protein>
    <submittedName>
        <fullName evidence="15">Methyl-accepting chemotaxis protein</fullName>
    </submittedName>
</protein>
<dbReference type="GO" id="GO:0006935">
    <property type="term" value="P:chemotaxis"/>
    <property type="evidence" value="ECO:0007669"/>
    <property type="project" value="UniProtKB-KW"/>
</dbReference>
<reference evidence="15 16" key="1">
    <citation type="submission" date="2020-08" db="EMBL/GenBank/DDBJ databases">
        <title>Genomic Encyclopedia of Type Strains, Phase IV (KMG-IV): sequencing the most valuable type-strain genomes for metagenomic binning, comparative biology and taxonomic classification.</title>
        <authorList>
            <person name="Goeker M."/>
        </authorList>
    </citation>
    <scope>NUCLEOTIDE SEQUENCE [LARGE SCALE GENOMIC DNA]</scope>
    <source>
        <strain evidence="15 16">DSM 17245</strain>
    </source>
</reference>
<dbReference type="Pfam" id="PF02743">
    <property type="entry name" value="dCache_1"/>
    <property type="match status" value="1"/>
</dbReference>
<comment type="similarity">
    <text evidence="7">Belongs to the methyl-accepting chemotaxis (MCP) protein family.</text>
</comment>
<dbReference type="RefSeq" id="WP_183684149.1">
    <property type="nucleotide sequence ID" value="NZ_CAUQUA010000013.1"/>
</dbReference>